<dbReference type="EMBL" id="CANHGI010000001">
    <property type="protein sequence ID" value="CAI5440316.1"/>
    <property type="molecule type" value="Genomic_DNA"/>
</dbReference>
<dbReference type="SUPFAM" id="SSF47874">
    <property type="entry name" value="Annexin"/>
    <property type="match status" value="1"/>
</dbReference>
<comment type="similarity">
    <text evidence="1">Belongs to the annexin family.</text>
</comment>
<evidence type="ECO:0000313" key="3">
    <source>
        <dbReference type="EMBL" id="CAI5440316.1"/>
    </source>
</evidence>
<proteinExistence type="inferred from homology"/>
<evidence type="ECO:0000256" key="2">
    <source>
        <dbReference type="SAM" id="SignalP"/>
    </source>
</evidence>
<dbReference type="InterPro" id="IPR037104">
    <property type="entry name" value="Annexin_sf"/>
</dbReference>
<protein>
    <submittedName>
        <fullName evidence="3">Uncharacterized protein</fullName>
    </submittedName>
</protein>
<dbReference type="GO" id="GO:0001786">
    <property type="term" value="F:phosphatidylserine binding"/>
    <property type="evidence" value="ECO:0007669"/>
    <property type="project" value="TreeGrafter"/>
</dbReference>
<feature type="signal peptide" evidence="2">
    <location>
        <begin position="1"/>
        <end position="21"/>
    </location>
</feature>
<dbReference type="PANTHER" id="PTHR10502:SF102">
    <property type="entry name" value="ANNEXIN B11"/>
    <property type="match status" value="1"/>
</dbReference>
<dbReference type="Gene3D" id="1.10.220.10">
    <property type="entry name" value="Annexin"/>
    <property type="match status" value="2"/>
</dbReference>
<organism evidence="3 4">
    <name type="scientific">Caenorhabditis angaria</name>
    <dbReference type="NCBI Taxonomy" id="860376"/>
    <lineage>
        <taxon>Eukaryota</taxon>
        <taxon>Metazoa</taxon>
        <taxon>Ecdysozoa</taxon>
        <taxon>Nematoda</taxon>
        <taxon>Chromadorea</taxon>
        <taxon>Rhabditida</taxon>
        <taxon>Rhabditina</taxon>
        <taxon>Rhabditomorpha</taxon>
        <taxon>Rhabditoidea</taxon>
        <taxon>Rhabditidae</taxon>
        <taxon>Peloderinae</taxon>
        <taxon>Caenorhabditis</taxon>
    </lineage>
</organism>
<gene>
    <name evidence="3" type="ORF">CAMP_LOCUS2953</name>
</gene>
<comment type="caution">
    <text evidence="3">The sequence shown here is derived from an EMBL/GenBank/DDBJ whole genome shotgun (WGS) entry which is preliminary data.</text>
</comment>
<dbReference type="GO" id="GO:0012506">
    <property type="term" value="C:vesicle membrane"/>
    <property type="evidence" value="ECO:0007669"/>
    <property type="project" value="TreeGrafter"/>
</dbReference>
<dbReference type="GO" id="GO:0005737">
    <property type="term" value="C:cytoplasm"/>
    <property type="evidence" value="ECO:0007669"/>
    <property type="project" value="TreeGrafter"/>
</dbReference>
<evidence type="ECO:0000256" key="1">
    <source>
        <dbReference type="ARBA" id="ARBA00007831"/>
    </source>
</evidence>
<dbReference type="GO" id="GO:0005544">
    <property type="term" value="F:calcium-dependent phospholipid binding"/>
    <property type="evidence" value="ECO:0007669"/>
    <property type="project" value="InterPro"/>
</dbReference>
<evidence type="ECO:0000313" key="4">
    <source>
        <dbReference type="Proteomes" id="UP001152747"/>
    </source>
</evidence>
<dbReference type="AlphaFoldDB" id="A0A9P1I9Z0"/>
<dbReference type="Proteomes" id="UP001152747">
    <property type="component" value="Unassembled WGS sequence"/>
</dbReference>
<dbReference type="GO" id="GO:0005634">
    <property type="term" value="C:nucleus"/>
    <property type="evidence" value="ECO:0007669"/>
    <property type="project" value="TreeGrafter"/>
</dbReference>
<keyword evidence="2" id="KW-0732">Signal</keyword>
<dbReference type="PANTHER" id="PTHR10502">
    <property type="entry name" value="ANNEXIN"/>
    <property type="match status" value="1"/>
</dbReference>
<dbReference type="GO" id="GO:0005886">
    <property type="term" value="C:plasma membrane"/>
    <property type="evidence" value="ECO:0007669"/>
    <property type="project" value="TreeGrafter"/>
</dbReference>
<dbReference type="GO" id="GO:0005509">
    <property type="term" value="F:calcium ion binding"/>
    <property type="evidence" value="ECO:0007669"/>
    <property type="project" value="InterPro"/>
</dbReference>
<name>A0A9P1I9Z0_9PELO</name>
<sequence length="292" mass="33814">MFRILFLNALNILSIFGSSESEETKKERFLPENLLYNLVYGIPYHELRLFIYIFGKTHENRIEMIKKYRQKYDEEGYNTLLLRLSVAPDVLTMQINRTIAYYDAALLNIALGPYALCAADRDESDVVNELLAEQDCNSIYLYGPAKIPGTDDAGINSILFKRNYNQLRRMFEMFPKFIFTISPTEYMERRTIEAVIDEEYSATANSALLQYIEAVKNLPEYFANLLAKALRVSDEDQLIRIILSRGGIDLVEIVKSYGERFKLMGHIDDADFITEHTRMALKHFLKVHLSLS</sequence>
<reference evidence="3" key="1">
    <citation type="submission" date="2022-11" db="EMBL/GenBank/DDBJ databases">
        <authorList>
            <person name="Kikuchi T."/>
        </authorList>
    </citation>
    <scope>NUCLEOTIDE SEQUENCE</scope>
    <source>
        <strain evidence="3">PS1010</strain>
    </source>
</reference>
<keyword evidence="4" id="KW-1185">Reference proteome</keyword>
<feature type="chain" id="PRO_5040365609" evidence="2">
    <location>
        <begin position="22"/>
        <end position="292"/>
    </location>
</feature>
<dbReference type="OrthoDB" id="37886at2759"/>
<accession>A0A9P1I9Z0</accession>